<evidence type="ECO:0000313" key="10">
    <source>
        <dbReference type="Proteomes" id="UP000295705"/>
    </source>
</evidence>
<protein>
    <submittedName>
        <fullName evidence="9">Peptide/nickel transport system permease protein</fullName>
    </submittedName>
</protein>
<evidence type="ECO:0000256" key="1">
    <source>
        <dbReference type="ARBA" id="ARBA00004651"/>
    </source>
</evidence>
<feature type="transmembrane region" description="Helical" evidence="7">
    <location>
        <begin position="178"/>
        <end position="197"/>
    </location>
</feature>
<proteinExistence type="inferred from homology"/>
<dbReference type="PROSITE" id="PS50928">
    <property type="entry name" value="ABC_TM1"/>
    <property type="match status" value="1"/>
</dbReference>
<dbReference type="GO" id="GO:0005886">
    <property type="term" value="C:plasma membrane"/>
    <property type="evidence" value="ECO:0007669"/>
    <property type="project" value="UniProtKB-SubCell"/>
</dbReference>
<feature type="transmembrane region" description="Helical" evidence="7">
    <location>
        <begin position="139"/>
        <end position="166"/>
    </location>
</feature>
<feature type="transmembrane region" description="Helical" evidence="7">
    <location>
        <begin position="104"/>
        <end position="127"/>
    </location>
</feature>
<evidence type="ECO:0000256" key="7">
    <source>
        <dbReference type="RuleBase" id="RU363032"/>
    </source>
</evidence>
<evidence type="ECO:0000256" key="6">
    <source>
        <dbReference type="ARBA" id="ARBA00023136"/>
    </source>
</evidence>
<dbReference type="EMBL" id="SNYO01000002">
    <property type="protein sequence ID" value="TDQ62555.1"/>
    <property type="molecule type" value="Genomic_DNA"/>
</dbReference>
<keyword evidence="4 7" id="KW-0812">Transmembrane</keyword>
<dbReference type="Pfam" id="PF00528">
    <property type="entry name" value="BPD_transp_1"/>
    <property type="match status" value="1"/>
</dbReference>
<dbReference type="SUPFAM" id="SSF161098">
    <property type="entry name" value="MetI-like"/>
    <property type="match status" value="1"/>
</dbReference>
<evidence type="ECO:0000256" key="4">
    <source>
        <dbReference type="ARBA" id="ARBA00022692"/>
    </source>
</evidence>
<keyword evidence="5 7" id="KW-1133">Transmembrane helix</keyword>
<dbReference type="Proteomes" id="UP000295705">
    <property type="component" value="Unassembled WGS sequence"/>
</dbReference>
<reference evidence="9 10" key="1">
    <citation type="submission" date="2019-03" db="EMBL/GenBank/DDBJ databases">
        <title>Genomic Encyclopedia of Type Strains, Phase IV (KMG-IV): sequencing the most valuable type-strain genomes for metagenomic binning, comparative biology and taxonomic classification.</title>
        <authorList>
            <person name="Goeker M."/>
        </authorList>
    </citation>
    <scope>NUCLEOTIDE SEQUENCE [LARGE SCALE GENOMIC DNA]</scope>
    <source>
        <strain evidence="9 10">DSM 45775</strain>
    </source>
</reference>
<sequence length="310" mass="31391">MLGVALRRLAWIPPVLLVTSVAVFALPRLLGGEVTRSVIRARSASSTPDPAVEERLNRELGLDRPVVTQYLDWLGGALRGDLGTSFTTRSPVGPAVLEAAGVSAVLAALALALALAVGVPLGALAAGRPEGAADRATRWGGAVALAVPEFVLGPVLVLVVAVGLGWLPALGWGSPAQAVLPVLTLAAFPAALAARLVRAETAEVLGHASVRTARAKGLSPRRTLLVHVVPRALTSVTAGAGPFLGGTLGGAVVVEVVFAVPGLGRLLAEAVEDRDLPVIQAGLVVVVAVALLAALATELAQLAADPRLRS</sequence>
<evidence type="ECO:0000256" key="2">
    <source>
        <dbReference type="ARBA" id="ARBA00022448"/>
    </source>
</evidence>
<evidence type="ECO:0000259" key="8">
    <source>
        <dbReference type="PROSITE" id="PS50928"/>
    </source>
</evidence>
<comment type="caution">
    <text evidence="9">The sequence shown here is derived from an EMBL/GenBank/DDBJ whole genome shotgun (WGS) entry which is preliminary data.</text>
</comment>
<dbReference type="OrthoDB" id="3543764at2"/>
<dbReference type="PANTHER" id="PTHR43163">
    <property type="entry name" value="DIPEPTIDE TRANSPORT SYSTEM PERMEASE PROTEIN DPPB-RELATED"/>
    <property type="match status" value="1"/>
</dbReference>
<gene>
    <name evidence="9" type="ORF">EV188_102209</name>
</gene>
<keyword evidence="3" id="KW-1003">Cell membrane</keyword>
<dbReference type="InterPro" id="IPR000515">
    <property type="entry name" value="MetI-like"/>
</dbReference>
<dbReference type="InterPro" id="IPR035906">
    <property type="entry name" value="MetI-like_sf"/>
</dbReference>
<name>A0A4R6VKV0_9PSEU</name>
<comment type="subcellular location">
    <subcellularLocation>
        <location evidence="1 7">Cell membrane</location>
        <topology evidence="1 7">Multi-pass membrane protein</topology>
    </subcellularLocation>
</comment>
<comment type="similarity">
    <text evidence="7">Belongs to the binding-protein-dependent transport system permease family.</text>
</comment>
<evidence type="ECO:0000313" key="9">
    <source>
        <dbReference type="EMBL" id="TDQ62555.1"/>
    </source>
</evidence>
<evidence type="ECO:0000256" key="5">
    <source>
        <dbReference type="ARBA" id="ARBA00022989"/>
    </source>
</evidence>
<evidence type="ECO:0000256" key="3">
    <source>
        <dbReference type="ARBA" id="ARBA00022475"/>
    </source>
</evidence>
<keyword evidence="6 7" id="KW-0472">Membrane</keyword>
<keyword evidence="10" id="KW-1185">Reference proteome</keyword>
<feature type="transmembrane region" description="Helical" evidence="7">
    <location>
        <begin position="232"/>
        <end position="258"/>
    </location>
</feature>
<feature type="domain" description="ABC transmembrane type-1" evidence="8">
    <location>
        <begin position="100"/>
        <end position="297"/>
    </location>
</feature>
<accession>A0A4R6VKV0</accession>
<dbReference type="AlphaFoldDB" id="A0A4R6VKV0"/>
<dbReference type="PANTHER" id="PTHR43163:SF3">
    <property type="entry name" value="PEPTIDE ABC TRANSPORTER PERMEASE PROTEIN"/>
    <property type="match status" value="1"/>
</dbReference>
<dbReference type="Gene3D" id="1.10.3720.10">
    <property type="entry name" value="MetI-like"/>
    <property type="match status" value="1"/>
</dbReference>
<dbReference type="GO" id="GO:0055085">
    <property type="term" value="P:transmembrane transport"/>
    <property type="evidence" value="ECO:0007669"/>
    <property type="project" value="InterPro"/>
</dbReference>
<dbReference type="RefSeq" id="WP_133825624.1">
    <property type="nucleotide sequence ID" value="NZ_BAABHR010000007.1"/>
</dbReference>
<keyword evidence="2 7" id="KW-0813">Transport</keyword>
<feature type="transmembrane region" description="Helical" evidence="7">
    <location>
        <begin position="278"/>
        <end position="300"/>
    </location>
</feature>
<organism evidence="9 10">
    <name type="scientific">Actinomycetospora succinea</name>
    <dbReference type="NCBI Taxonomy" id="663603"/>
    <lineage>
        <taxon>Bacteria</taxon>
        <taxon>Bacillati</taxon>
        <taxon>Actinomycetota</taxon>
        <taxon>Actinomycetes</taxon>
        <taxon>Pseudonocardiales</taxon>
        <taxon>Pseudonocardiaceae</taxon>
        <taxon>Actinomycetospora</taxon>
    </lineage>
</organism>